<accession>A0AAJ7S2B5</accession>
<feature type="region of interest" description="Disordered" evidence="1">
    <location>
        <begin position="1"/>
        <end position="20"/>
    </location>
</feature>
<gene>
    <name evidence="3" type="primary">LOC113464440</name>
</gene>
<dbReference type="SUPFAM" id="SSF82895">
    <property type="entry name" value="TSP-1 type 1 repeat"/>
    <property type="match status" value="1"/>
</dbReference>
<dbReference type="GeneID" id="113464440"/>
<reference evidence="3" key="1">
    <citation type="submission" date="2025-08" db="UniProtKB">
        <authorList>
            <consortium name="RefSeq"/>
        </authorList>
    </citation>
    <scope>IDENTIFICATION</scope>
    <source>
        <tissue evidence="3">Whole body</tissue>
    </source>
</reference>
<dbReference type="InterPro" id="IPR000884">
    <property type="entry name" value="TSP1_rpt"/>
</dbReference>
<sequence>MKSGRFHRATTLNEEEKSDSLFRPEITSEEENGVWDDWGNWSTCSVTCGNGRRVRWRHCSANNCVKGLKKAQIKTCHLKKCDTNILNWLGIKTR</sequence>
<dbReference type="Proteomes" id="UP000694925">
    <property type="component" value="Unplaced"/>
</dbReference>
<proteinExistence type="predicted"/>
<evidence type="ECO:0000313" key="2">
    <source>
        <dbReference type="Proteomes" id="UP000694925"/>
    </source>
</evidence>
<dbReference type="SMART" id="SM00209">
    <property type="entry name" value="TSP1"/>
    <property type="match status" value="1"/>
</dbReference>
<evidence type="ECO:0000313" key="3">
    <source>
        <dbReference type="RefSeq" id="XP_026670047.1"/>
    </source>
</evidence>
<dbReference type="Pfam" id="PF00090">
    <property type="entry name" value="TSP_1"/>
    <property type="match status" value="1"/>
</dbReference>
<dbReference type="KEGG" id="ccal:113464440"/>
<dbReference type="Gene3D" id="2.20.100.10">
    <property type="entry name" value="Thrombospondin type-1 (TSP1) repeat"/>
    <property type="match status" value="1"/>
</dbReference>
<dbReference type="InterPro" id="IPR036383">
    <property type="entry name" value="TSP1_rpt_sf"/>
</dbReference>
<protein>
    <submittedName>
        <fullName evidence="3">Thrombospondin-1-like</fullName>
    </submittedName>
</protein>
<organism evidence="2 3">
    <name type="scientific">Ceratina calcarata</name>
    <dbReference type="NCBI Taxonomy" id="156304"/>
    <lineage>
        <taxon>Eukaryota</taxon>
        <taxon>Metazoa</taxon>
        <taxon>Ecdysozoa</taxon>
        <taxon>Arthropoda</taxon>
        <taxon>Hexapoda</taxon>
        <taxon>Insecta</taxon>
        <taxon>Pterygota</taxon>
        <taxon>Neoptera</taxon>
        <taxon>Endopterygota</taxon>
        <taxon>Hymenoptera</taxon>
        <taxon>Apocrita</taxon>
        <taxon>Aculeata</taxon>
        <taxon>Apoidea</taxon>
        <taxon>Anthophila</taxon>
        <taxon>Apidae</taxon>
        <taxon>Ceratina</taxon>
        <taxon>Zadontomerus</taxon>
    </lineage>
</organism>
<name>A0AAJ7S2B5_9HYME</name>
<evidence type="ECO:0000256" key="1">
    <source>
        <dbReference type="SAM" id="MobiDB-lite"/>
    </source>
</evidence>
<dbReference type="PROSITE" id="PS50092">
    <property type="entry name" value="TSP1"/>
    <property type="match status" value="1"/>
</dbReference>
<dbReference type="AlphaFoldDB" id="A0AAJ7S2B5"/>
<keyword evidence="2" id="KW-1185">Reference proteome</keyword>
<dbReference type="RefSeq" id="XP_026670047.1">
    <property type="nucleotide sequence ID" value="XM_026814246.1"/>
</dbReference>